<dbReference type="PANTHER" id="PTHR38048">
    <property type="entry name" value="EXPRESSED PROTEIN"/>
    <property type="match status" value="1"/>
</dbReference>
<dbReference type="Proteomes" id="UP000050509">
    <property type="component" value="Unassembled WGS sequence"/>
</dbReference>
<accession>A0A0P9DUX8</accession>
<dbReference type="InterPro" id="IPR036661">
    <property type="entry name" value="Luciferase-like_sf"/>
</dbReference>
<evidence type="ECO:0000313" key="3">
    <source>
        <dbReference type="EMBL" id="KPV53899.1"/>
    </source>
</evidence>
<name>A0A0P9DUX8_9CHLR</name>
<protein>
    <recommendedName>
        <fullName evidence="2">Hemerythrin-like domain-containing protein</fullName>
    </recommendedName>
</protein>
<organism evidence="3 4">
    <name type="scientific">Kouleothrix aurantiaca</name>
    <dbReference type="NCBI Taxonomy" id="186479"/>
    <lineage>
        <taxon>Bacteria</taxon>
        <taxon>Bacillati</taxon>
        <taxon>Chloroflexota</taxon>
        <taxon>Chloroflexia</taxon>
        <taxon>Chloroflexales</taxon>
        <taxon>Roseiflexineae</taxon>
        <taxon>Roseiflexaceae</taxon>
        <taxon>Kouleothrix</taxon>
    </lineage>
</organism>
<dbReference type="SUPFAM" id="SSF51679">
    <property type="entry name" value="Bacterial luciferase-like"/>
    <property type="match status" value="1"/>
</dbReference>
<dbReference type="InterPro" id="IPR012312">
    <property type="entry name" value="Hemerythrin-like"/>
</dbReference>
<feature type="compositionally biased region" description="Polar residues" evidence="1">
    <location>
        <begin position="165"/>
        <end position="177"/>
    </location>
</feature>
<dbReference type="Gene3D" id="3.20.20.30">
    <property type="entry name" value="Luciferase-like domain"/>
    <property type="match status" value="1"/>
</dbReference>
<proteinExistence type="predicted"/>
<dbReference type="CDD" id="cd12108">
    <property type="entry name" value="Hr-like"/>
    <property type="match status" value="1"/>
</dbReference>
<feature type="region of interest" description="Disordered" evidence="1">
    <location>
        <begin position="138"/>
        <end position="177"/>
    </location>
</feature>
<keyword evidence="4" id="KW-1185">Reference proteome</keyword>
<sequence length="333" mass="36166">LRLTGELADGWIPSSPYAPPGQLPEMSRAIDAAARAAGRDPAAIRRVYNINGRFMAAERGFLQGPPRLWAGQLAELALQQGMSVFITAPGADAANDLQRFAEEVAPAVRELVAQARAGGVAVPSPAAAGSYLPPAPEPVASVAPRRASSAPVSTAWDESMRPRLPQSTAPVSASGRQSQETLIQVHKHLRQELAQIRDAAEQVATQQIEPAAARSLIYQLTLRQNFWTLGSFCAQYCRVVSIHHTIEDERVFPSLERKDGALGPVLERLSWEHEIIAAQLERFDQALVAMMDEPGKVVDVRRVADDLNTMLLSHLAYEEDELLGPIGRLNIAL</sequence>
<feature type="domain" description="Hemerythrin-like" evidence="2">
    <location>
        <begin position="180"/>
        <end position="323"/>
    </location>
</feature>
<dbReference type="InterPro" id="IPR053206">
    <property type="entry name" value="Dimeric_xanthone_biosynth"/>
</dbReference>
<feature type="non-terminal residue" evidence="3">
    <location>
        <position position="1"/>
    </location>
</feature>
<feature type="compositionally biased region" description="Low complexity" evidence="1">
    <location>
        <begin position="138"/>
        <end position="153"/>
    </location>
</feature>
<dbReference type="PATRIC" id="fig|186479.3.peg.2156"/>
<dbReference type="AlphaFoldDB" id="A0A0P9DUX8"/>
<comment type="caution">
    <text evidence="3">The sequence shown here is derived from an EMBL/GenBank/DDBJ whole genome shotgun (WGS) entry which is preliminary data.</text>
</comment>
<dbReference type="Pfam" id="PF01814">
    <property type="entry name" value="Hemerythrin"/>
    <property type="match status" value="1"/>
</dbReference>
<dbReference type="GO" id="GO:0016705">
    <property type="term" value="F:oxidoreductase activity, acting on paired donors, with incorporation or reduction of molecular oxygen"/>
    <property type="evidence" value="ECO:0007669"/>
    <property type="project" value="InterPro"/>
</dbReference>
<dbReference type="PANTHER" id="PTHR38048:SF2">
    <property type="entry name" value="HEMERYTHRIN-LIKE DOMAIN-CONTAINING PROTEIN"/>
    <property type="match status" value="1"/>
</dbReference>
<evidence type="ECO:0000313" key="4">
    <source>
        <dbReference type="Proteomes" id="UP000050509"/>
    </source>
</evidence>
<dbReference type="Gene3D" id="1.20.120.520">
    <property type="entry name" value="nmb1532 protein domain like"/>
    <property type="match status" value="1"/>
</dbReference>
<dbReference type="EMBL" id="LJCR01000154">
    <property type="protein sequence ID" value="KPV53899.1"/>
    <property type="molecule type" value="Genomic_DNA"/>
</dbReference>
<evidence type="ECO:0000256" key="1">
    <source>
        <dbReference type="SAM" id="MobiDB-lite"/>
    </source>
</evidence>
<reference evidence="3 4" key="1">
    <citation type="submission" date="2015-09" db="EMBL/GenBank/DDBJ databases">
        <title>Draft genome sequence of Kouleothrix aurantiaca JCM 19913.</title>
        <authorList>
            <person name="Hemp J."/>
        </authorList>
    </citation>
    <scope>NUCLEOTIDE SEQUENCE [LARGE SCALE GENOMIC DNA]</scope>
    <source>
        <strain evidence="3 4">COM-B</strain>
    </source>
</reference>
<gene>
    <name evidence="3" type="ORF">SE17_06965</name>
</gene>
<evidence type="ECO:0000259" key="2">
    <source>
        <dbReference type="Pfam" id="PF01814"/>
    </source>
</evidence>